<keyword evidence="2" id="KW-1185">Reference proteome</keyword>
<evidence type="ECO:0000313" key="1">
    <source>
        <dbReference type="EMBL" id="QNF34296.1"/>
    </source>
</evidence>
<gene>
    <name evidence="1" type="ORF">HUW51_16780</name>
</gene>
<dbReference type="EMBL" id="CP055156">
    <property type="protein sequence ID" value="QNF34296.1"/>
    <property type="molecule type" value="Genomic_DNA"/>
</dbReference>
<dbReference type="AlphaFoldDB" id="A0A7G7GAW2"/>
<accession>A0A7G7GAW2</accession>
<evidence type="ECO:0000313" key="2">
    <source>
        <dbReference type="Proteomes" id="UP000515237"/>
    </source>
</evidence>
<reference evidence="1 2" key="1">
    <citation type="journal article" date="2018" name="Int. J. Syst. Evol. Microbiol.">
        <title>Adhaeribacter swui sp. nov., isolated from wet mud.</title>
        <authorList>
            <person name="Kim D.U."/>
            <person name="Kim K.W."/>
            <person name="Kang M.S."/>
            <person name="Kim J.Y."/>
            <person name="Jang J.H."/>
            <person name="Kim M.K."/>
        </authorList>
    </citation>
    <scope>NUCLEOTIDE SEQUENCE [LARGE SCALE GENOMIC DNA]</scope>
    <source>
        <strain evidence="1 2">KCTC 52873</strain>
    </source>
</reference>
<sequence>MSIEALKLIPQDEAFNESTFDQEFTQKNKLQDHPEIVQTLKTILKLINPVRVHGAGDHEITTLFRDTVFKNRNTIGTSNLDQLADAGLSDSAGTLTEQGVKLVKAFAAPYKGVEGELAY</sequence>
<organism evidence="1 2">
    <name type="scientific">Adhaeribacter swui</name>
    <dbReference type="NCBI Taxonomy" id="2086471"/>
    <lineage>
        <taxon>Bacteria</taxon>
        <taxon>Pseudomonadati</taxon>
        <taxon>Bacteroidota</taxon>
        <taxon>Cytophagia</taxon>
        <taxon>Cytophagales</taxon>
        <taxon>Hymenobacteraceae</taxon>
        <taxon>Adhaeribacter</taxon>
    </lineage>
</organism>
<name>A0A7G7GAW2_9BACT</name>
<proteinExistence type="predicted"/>
<dbReference type="RefSeq" id="WP_185270777.1">
    <property type="nucleotide sequence ID" value="NZ_CP055156.1"/>
</dbReference>
<dbReference type="Proteomes" id="UP000515237">
    <property type="component" value="Chromosome"/>
</dbReference>
<dbReference type="KEGG" id="aswu:HUW51_16780"/>
<protein>
    <submittedName>
        <fullName evidence="1">Uncharacterized protein</fullName>
    </submittedName>
</protein>